<dbReference type="EMBL" id="KB446558">
    <property type="protein sequence ID" value="EME83256.1"/>
    <property type="molecule type" value="Genomic_DNA"/>
</dbReference>
<evidence type="ECO:0000313" key="2">
    <source>
        <dbReference type="EMBL" id="EME83256.1"/>
    </source>
</evidence>
<accession>M3AFA2</accession>
<dbReference type="SUPFAM" id="SSF54695">
    <property type="entry name" value="POZ domain"/>
    <property type="match status" value="1"/>
</dbReference>
<dbReference type="Proteomes" id="UP000016932">
    <property type="component" value="Unassembled WGS sequence"/>
</dbReference>
<reference evidence="2 3" key="1">
    <citation type="journal article" date="2012" name="PLoS Pathog.">
        <title>Diverse lifestyles and strategies of plant pathogenesis encoded in the genomes of eighteen Dothideomycetes fungi.</title>
        <authorList>
            <person name="Ohm R.A."/>
            <person name="Feau N."/>
            <person name="Henrissat B."/>
            <person name="Schoch C.L."/>
            <person name="Horwitz B.A."/>
            <person name="Barry K.W."/>
            <person name="Condon B.J."/>
            <person name="Copeland A.C."/>
            <person name="Dhillon B."/>
            <person name="Glaser F."/>
            <person name="Hesse C.N."/>
            <person name="Kosti I."/>
            <person name="LaButti K."/>
            <person name="Lindquist E.A."/>
            <person name="Lucas S."/>
            <person name="Salamov A.A."/>
            <person name="Bradshaw R.E."/>
            <person name="Ciuffetti L."/>
            <person name="Hamelin R.C."/>
            <person name="Kema G.H.J."/>
            <person name="Lawrence C."/>
            <person name="Scott J.A."/>
            <person name="Spatafora J.W."/>
            <person name="Turgeon B.G."/>
            <person name="de Wit P.J.G.M."/>
            <person name="Zhong S."/>
            <person name="Goodwin S.B."/>
            <person name="Grigoriev I.V."/>
        </authorList>
    </citation>
    <scope>NUCLEOTIDE SEQUENCE [LARGE SCALE GENOMIC DNA]</scope>
    <source>
        <strain evidence="2 3">CIRAD86</strain>
    </source>
</reference>
<dbReference type="SMART" id="SM00225">
    <property type="entry name" value="BTB"/>
    <property type="match status" value="1"/>
</dbReference>
<dbReference type="GeneID" id="19342278"/>
<dbReference type="InterPro" id="IPR000210">
    <property type="entry name" value="BTB/POZ_dom"/>
</dbReference>
<dbReference type="KEGG" id="pfj:MYCFIDRAFT_84922"/>
<gene>
    <name evidence="2" type="ORF">MYCFIDRAFT_84922</name>
</gene>
<evidence type="ECO:0000259" key="1">
    <source>
        <dbReference type="PROSITE" id="PS50097"/>
    </source>
</evidence>
<dbReference type="InterPro" id="IPR011333">
    <property type="entry name" value="SKP1/BTB/POZ_sf"/>
</dbReference>
<proteinExistence type="predicted"/>
<evidence type="ECO:0000313" key="3">
    <source>
        <dbReference type="Proteomes" id="UP000016932"/>
    </source>
</evidence>
<feature type="domain" description="BTB" evidence="1">
    <location>
        <begin position="33"/>
        <end position="91"/>
    </location>
</feature>
<dbReference type="AlphaFoldDB" id="M3AFA2"/>
<dbReference type="PROSITE" id="PS50097">
    <property type="entry name" value="BTB"/>
    <property type="match status" value="1"/>
</dbReference>
<sequence>MLSPGHQGTMSMAIPPQSRPICVLAKENDIHVEEFWATNELLCSASPYFQAMLMGPYREANTSHVTIDQHPVWVVEAVLNFLKSGRLTSDQPDHDHSDVWWYRQLFELYHFADFYHVQDLRNRIVERVQKKLHYHVSPHDRLSTLTQHDFPNFQEFKFLCENVPESSPLRKVIADAVVNFNAQFSPIRVSAARLTGGPPARGRIVVPEAFKQDCDVSRSRQAQVIMCSNCAHGGMPEANGESD</sequence>
<dbReference type="VEuPathDB" id="FungiDB:MYCFIDRAFT_84922"/>
<dbReference type="Gene3D" id="3.30.710.10">
    <property type="entry name" value="Potassium Channel Kv1.1, Chain A"/>
    <property type="match status" value="1"/>
</dbReference>
<dbReference type="OrthoDB" id="194443at2759"/>
<dbReference type="Pfam" id="PF00651">
    <property type="entry name" value="BTB"/>
    <property type="match status" value="1"/>
</dbReference>
<dbReference type="HOGENOM" id="CLU_1142989_0_0_1"/>
<organism evidence="2 3">
    <name type="scientific">Pseudocercospora fijiensis (strain CIRAD86)</name>
    <name type="common">Black leaf streak disease fungus</name>
    <name type="synonym">Mycosphaerella fijiensis</name>
    <dbReference type="NCBI Taxonomy" id="383855"/>
    <lineage>
        <taxon>Eukaryota</taxon>
        <taxon>Fungi</taxon>
        <taxon>Dikarya</taxon>
        <taxon>Ascomycota</taxon>
        <taxon>Pezizomycotina</taxon>
        <taxon>Dothideomycetes</taxon>
        <taxon>Dothideomycetidae</taxon>
        <taxon>Mycosphaerellales</taxon>
        <taxon>Mycosphaerellaceae</taxon>
        <taxon>Pseudocercospora</taxon>
    </lineage>
</organism>
<dbReference type="RefSeq" id="XP_007926543.1">
    <property type="nucleotide sequence ID" value="XM_007928352.1"/>
</dbReference>
<name>M3AFA2_PSEFD</name>
<keyword evidence="3" id="KW-1185">Reference proteome</keyword>
<protein>
    <recommendedName>
        <fullName evidence="1">BTB domain-containing protein</fullName>
    </recommendedName>
</protein>